<sequence length="144" mass="16176">MSLDCPDLANRQTGGARISPRGMTKNQRALQDSSKPNPLPNRTRRTSQQERHRSEERWSREATLIYKRMQAEERYGQEGYKYVGNATYVSRPSESLILIDLSVPMMTHSLFLGTKEPIGYEPPANHPPPIVHQASAPPAYGSAV</sequence>
<feature type="region of interest" description="Disordered" evidence="1">
    <location>
        <begin position="1"/>
        <end position="57"/>
    </location>
</feature>
<feature type="region of interest" description="Disordered" evidence="1">
    <location>
        <begin position="122"/>
        <end position="144"/>
    </location>
</feature>
<evidence type="ECO:0000313" key="3">
    <source>
        <dbReference type="Proteomes" id="UP000325313"/>
    </source>
</evidence>
<name>A0A5B0LW36_PUCGR</name>
<protein>
    <submittedName>
        <fullName evidence="2">Uncharacterized protein</fullName>
    </submittedName>
</protein>
<feature type="compositionally biased region" description="Polar residues" evidence="1">
    <location>
        <begin position="24"/>
        <end position="36"/>
    </location>
</feature>
<evidence type="ECO:0000256" key="1">
    <source>
        <dbReference type="SAM" id="MobiDB-lite"/>
    </source>
</evidence>
<feature type="compositionally biased region" description="Basic and acidic residues" evidence="1">
    <location>
        <begin position="47"/>
        <end position="57"/>
    </location>
</feature>
<accession>A0A5B0LW36</accession>
<evidence type="ECO:0000313" key="2">
    <source>
        <dbReference type="EMBL" id="KAA1068286.1"/>
    </source>
</evidence>
<comment type="caution">
    <text evidence="2">The sequence shown here is derived from an EMBL/GenBank/DDBJ whole genome shotgun (WGS) entry which is preliminary data.</text>
</comment>
<organism evidence="2 3">
    <name type="scientific">Puccinia graminis f. sp. tritici</name>
    <dbReference type="NCBI Taxonomy" id="56615"/>
    <lineage>
        <taxon>Eukaryota</taxon>
        <taxon>Fungi</taxon>
        <taxon>Dikarya</taxon>
        <taxon>Basidiomycota</taxon>
        <taxon>Pucciniomycotina</taxon>
        <taxon>Pucciniomycetes</taxon>
        <taxon>Pucciniales</taxon>
        <taxon>Pucciniaceae</taxon>
        <taxon>Puccinia</taxon>
    </lineage>
</organism>
<dbReference type="AlphaFoldDB" id="A0A5B0LW36"/>
<reference evidence="2 3" key="1">
    <citation type="submission" date="2019-05" db="EMBL/GenBank/DDBJ databases">
        <title>Emergence of the Ug99 lineage of the wheat stem rust pathogen through somatic hybridization.</title>
        <authorList>
            <person name="Li F."/>
            <person name="Upadhyaya N.M."/>
            <person name="Sperschneider J."/>
            <person name="Matny O."/>
            <person name="Nguyen-Phuc H."/>
            <person name="Mago R."/>
            <person name="Raley C."/>
            <person name="Miller M.E."/>
            <person name="Silverstein K.A.T."/>
            <person name="Henningsen E."/>
            <person name="Hirsch C.D."/>
            <person name="Visser B."/>
            <person name="Pretorius Z.A."/>
            <person name="Steffenson B.J."/>
            <person name="Schwessinger B."/>
            <person name="Dodds P.N."/>
            <person name="Figueroa M."/>
        </authorList>
    </citation>
    <scope>NUCLEOTIDE SEQUENCE [LARGE SCALE GENOMIC DNA]</scope>
    <source>
        <strain evidence="2 3">Ug99</strain>
    </source>
</reference>
<gene>
    <name evidence="2" type="ORF">PGTUg99_031421</name>
</gene>
<proteinExistence type="predicted"/>
<dbReference type="Proteomes" id="UP000325313">
    <property type="component" value="Unassembled WGS sequence"/>
</dbReference>
<dbReference type="EMBL" id="VDEP01000506">
    <property type="protein sequence ID" value="KAA1068286.1"/>
    <property type="molecule type" value="Genomic_DNA"/>
</dbReference>